<feature type="region of interest" description="Disordered" evidence="1">
    <location>
        <begin position="95"/>
        <end position="115"/>
    </location>
</feature>
<dbReference type="InterPro" id="IPR052461">
    <property type="entry name" value="EVA1_A/B"/>
</dbReference>
<dbReference type="EMBL" id="CAXKWB010100937">
    <property type="protein sequence ID" value="CAL4224910.1"/>
    <property type="molecule type" value="Genomic_DNA"/>
</dbReference>
<name>A0AAV2SPH0_MEGNR</name>
<keyword evidence="4" id="KW-1185">Reference proteome</keyword>
<evidence type="ECO:0000313" key="3">
    <source>
        <dbReference type="EMBL" id="CAL4224910.1"/>
    </source>
</evidence>
<gene>
    <name evidence="3" type="ORF">MNOR_LOCUS39348</name>
</gene>
<feature type="non-terminal residue" evidence="3">
    <location>
        <position position="231"/>
    </location>
</feature>
<evidence type="ECO:0008006" key="5">
    <source>
        <dbReference type="Google" id="ProtNLM"/>
    </source>
</evidence>
<proteinExistence type="predicted"/>
<reference evidence="3 4" key="1">
    <citation type="submission" date="2024-05" db="EMBL/GenBank/DDBJ databases">
        <authorList>
            <person name="Wallberg A."/>
        </authorList>
    </citation>
    <scope>NUCLEOTIDE SEQUENCE [LARGE SCALE GENOMIC DNA]</scope>
</reference>
<evidence type="ECO:0000256" key="1">
    <source>
        <dbReference type="SAM" id="MobiDB-lite"/>
    </source>
</evidence>
<evidence type="ECO:0000313" key="4">
    <source>
        <dbReference type="Proteomes" id="UP001497623"/>
    </source>
</evidence>
<dbReference type="Gene3D" id="2.60.120.740">
    <property type="match status" value="1"/>
</dbReference>
<keyword evidence="2" id="KW-0472">Membrane</keyword>
<accession>A0AAV2SPH0</accession>
<keyword evidence="2" id="KW-1133">Transmembrane helix</keyword>
<comment type="caution">
    <text evidence="3">The sequence shown here is derived from an EMBL/GenBank/DDBJ whole genome shotgun (WGS) entry which is preliminary data.</text>
</comment>
<sequence length="231" mass="26338">DCQASFATEMVMNKCHGQRTCVIKADPNTFGRPCRPESLMYMKTVYTCVPRKILKVEYQGQIAPDEQTENLRTPPTIPPKVLMPKQIQQSYPAFQMPQPSHLYPDPPVSSHSGDVGNSNNDHDPYYNPTIKPIKNTKYKSPDKTSDVIVGDYPQNSSPHERPDLINCTITLLSGSKDREIGFITEWMKAYAFIKKNYEKLILYMLIGLCTGILLFLIVIIGRLLLDRRRDK</sequence>
<feature type="non-terminal residue" evidence="3">
    <location>
        <position position="1"/>
    </location>
</feature>
<feature type="transmembrane region" description="Helical" evidence="2">
    <location>
        <begin position="200"/>
        <end position="225"/>
    </location>
</feature>
<keyword evidence="2" id="KW-0812">Transmembrane</keyword>
<organism evidence="3 4">
    <name type="scientific">Meganyctiphanes norvegica</name>
    <name type="common">Northern krill</name>
    <name type="synonym">Thysanopoda norvegica</name>
    <dbReference type="NCBI Taxonomy" id="48144"/>
    <lineage>
        <taxon>Eukaryota</taxon>
        <taxon>Metazoa</taxon>
        <taxon>Ecdysozoa</taxon>
        <taxon>Arthropoda</taxon>
        <taxon>Crustacea</taxon>
        <taxon>Multicrustacea</taxon>
        <taxon>Malacostraca</taxon>
        <taxon>Eumalacostraca</taxon>
        <taxon>Eucarida</taxon>
        <taxon>Euphausiacea</taxon>
        <taxon>Euphausiidae</taxon>
        <taxon>Meganyctiphanes</taxon>
    </lineage>
</organism>
<dbReference type="Proteomes" id="UP001497623">
    <property type="component" value="Unassembled WGS sequence"/>
</dbReference>
<evidence type="ECO:0000256" key="2">
    <source>
        <dbReference type="SAM" id="Phobius"/>
    </source>
</evidence>
<dbReference type="PANTHER" id="PTHR48422:SF1">
    <property type="entry name" value="PROTEIN EVA-1 HOMOLOG A"/>
    <property type="match status" value="1"/>
</dbReference>
<dbReference type="InterPro" id="IPR043159">
    <property type="entry name" value="Lectin_gal-bd_sf"/>
</dbReference>
<dbReference type="CDD" id="cd22829">
    <property type="entry name" value="Gal_Rha_Lectin_EVA1_EVA1C_rpt2"/>
    <property type="match status" value="1"/>
</dbReference>
<dbReference type="AlphaFoldDB" id="A0AAV2SPH0"/>
<dbReference type="PANTHER" id="PTHR48422">
    <property type="entry name" value="PROTEIN EVA-1 HOMOLOG B-RELATED"/>
    <property type="match status" value="1"/>
</dbReference>
<protein>
    <recommendedName>
        <fullName evidence="5">SUEL-type lectin domain-containing protein</fullName>
    </recommendedName>
</protein>